<keyword evidence="1" id="KW-1133">Transmembrane helix</keyword>
<evidence type="ECO:0000256" key="1">
    <source>
        <dbReference type="SAM" id="Phobius"/>
    </source>
</evidence>
<dbReference type="eggNOG" id="COG0392">
    <property type="taxonomic scope" value="Bacteria"/>
</dbReference>
<feature type="transmembrane region" description="Helical" evidence="1">
    <location>
        <begin position="202"/>
        <end position="224"/>
    </location>
</feature>
<organism evidence="2 3">
    <name type="scientific">Rubidibacter lacunae KORDI 51-2</name>
    <dbReference type="NCBI Taxonomy" id="582515"/>
    <lineage>
        <taxon>Bacteria</taxon>
        <taxon>Bacillati</taxon>
        <taxon>Cyanobacteriota</taxon>
        <taxon>Cyanophyceae</taxon>
        <taxon>Oscillatoriophycideae</taxon>
        <taxon>Chroococcales</taxon>
        <taxon>Aphanothecaceae</taxon>
        <taxon>Rubidibacter</taxon>
    </lineage>
</organism>
<keyword evidence="1" id="KW-0812">Transmembrane</keyword>
<feature type="transmembrane region" description="Helical" evidence="1">
    <location>
        <begin position="37"/>
        <end position="61"/>
    </location>
</feature>
<keyword evidence="3" id="KW-1185">Reference proteome</keyword>
<feature type="transmembrane region" description="Helical" evidence="1">
    <location>
        <begin position="110"/>
        <end position="135"/>
    </location>
</feature>
<evidence type="ECO:0000313" key="2">
    <source>
        <dbReference type="EMBL" id="ERN42332.1"/>
    </source>
</evidence>
<proteinExistence type="predicted"/>
<feature type="transmembrane region" description="Helical" evidence="1">
    <location>
        <begin position="230"/>
        <end position="253"/>
    </location>
</feature>
<dbReference type="EMBL" id="ASSJ01000024">
    <property type="protein sequence ID" value="ERN42332.1"/>
    <property type="molecule type" value="Genomic_DNA"/>
</dbReference>
<dbReference type="STRING" id="582515.KR51_00009750"/>
<comment type="caution">
    <text evidence="2">The sequence shown here is derived from an EMBL/GenBank/DDBJ whole genome shotgun (WGS) entry which is preliminary data.</text>
</comment>
<protein>
    <submittedName>
        <fullName evidence="2">Putative integral membrane protein</fullName>
    </submittedName>
</protein>
<dbReference type="RefSeq" id="WP_022605233.1">
    <property type="nucleotide sequence ID" value="NZ_ASSJ01000024.1"/>
</dbReference>
<keyword evidence="1" id="KW-0472">Membrane</keyword>
<evidence type="ECO:0000313" key="3">
    <source>
        <dbReference type="Proteomes" id="UP000016960"/>
    </source>
</evidence>
<dbReference type="AlphaFoldDB" id="U5DN89"/>
<dbReference type="OrthoDB" id="2542372at2"/>
<sequence>MKFLRWFVLGATLFFLARAVQVHWQEVAGIELNARLFGWSAIAFLITLLAHVWSGVVWLWILRFCRQPAEIGWVLRVYLQTNIAKYVPGNVWHFYGRIWAVKSAGAPMDVALLCVLLEPLLMAAAAVAIAIAAAAGGWLTPSASWQAGYAVLPLLGLAIALAGVHPRVLNPALGLVARIKGQKGEAIVRVERYPWLPLVGEVGFVLLRGLGFVAAMAGFVSVGWGTLPLLLGTFGCAWFLGLVIPTPGGLGVFEATAIALLDGHFPAGAVLAGVAVFRLLGIAAEAIAAGAAYLAERWAS</sequence>
<feature type="transmembrane region" description="Helical" evidence="1">
    <location>
        <begin position="265"/>
        <end position="295"/>
    </location>
</feature>
<reference evidence="2 3" key="1">
    <citation type="submission" date="2013-05" db="EMBL/GenBank/DDBJ databases">
        <title>Draft genome sequence of Rubidibacter lacunae KORDI 51-2.</title>
        <authorList>
            <person name="Choi D.H."/>
            <person name="Noh J.H."/>
            <person name="Kwon K.-K."/>
            <person name="Lee J.-H."/>
            <person name="Ryu J.-Y."/>
        </authorList>
    </citation>
    <scope>NUCLEOTIDE SEQUENCE [LARGE SCALE GENOMIC DNA]</scope>
    <source>
        <strain evidence="2 3">KORDI 51-2</strain>
    </source>
</reference>
<dbReference type="Proteomes" id="UP000016960">
    <property type="component" value="Unassembled WGS sequence"/>
</dbReference>
<dbReference type="InParanoid" id="U5DN89"/>
<accession>U5DN89</accession>
<feature type="transmembrane region" description="Helical" evidence="1">
    <location>
        <begin position="147"/>
        <end position="164"/>
    </location>
</feature>
<gene>
    <name evidence="2" type="ORF">KR51_00009750</name>
</gene>
<name>U5DN89_9CHRO</name>